<keyword evidence="2" id="KW-1185">Reference proteome</keyword>
<gene>
    <name evidence="1" type="ORF">GPECTOR_47g320</name>
</gene>
<accession>A0A150G917</accession>
<comment type="caution">
    <text evidence="1">The sequence shown here is derived from an EMBL/GenBank/DDBJ whole genome shotgun (WGS) entry which is preliminary data.</text>
</comment>
<organism evidence="1 2">
    <name type="scientific">Gonium pectorale</name>
    <name type="common">Green alga</name>
    <dbReference type="NCBI Taxonomy" id="33097"/>
    <lineage>
        <taxon>Eukaryota</taxon>
        <taxon>Viridiplantae</taxon>
        <taxon>Chlorophyta</taxon>
        <taxon>core chlorophytes</taxon>
        <taxon>Chlorophyceae</taxon>
        <taxon>CS clade</taxon>
        <taxon>Chlamydomonadales</taxon>
        <taxon>Volvocaceae</taxon>
        <taxon>Gonium</taxon>
    </lineage>
</organism>
<evidence type="ECO:0000313" key="1">
    <source>
        <dbReference type="EMBL" id="KXZ46045.1"/>
    </source>
</evidence>
<protein>
    <submittedName>
        <fullName evidence="1">Uncharacterized protein</fullName>
    </submittedName>
</protein>
<proteinExistence type="predicted"/>
<dbReference type="EMBL" id="LSYV01000048">
    <property type="protein sequence ID" value="KXZ46045.1"/>
    <property type="molecule type" value="Genomic_DNA"/>
</dbReference>
<dbReference type="AlphaFoldDB" id="A0A150G917"/>
<reference evidence="2" key="1">
    <citation type="journal article" date="2016" name="Nat. Commun.">
        <title>The Gonium pectorale genome demonstrates co-option of cell cycle regulation during the evolution of multicellularity.</title>
        <authorList>
            <person name="Hanschen E.R."/>
            <person name="Marriage T.N."/>
            <person name="Ferris P.J."/>
            <person name="Hamaji T."/>
            <person name="Toyoda A."/>
            <person name="Fujiyama A."/>
            <person name="Neme R."/>
            <person name="Noguchi H."/>
            <person name="Minakuchi Y."/>
            <person name="Suzuki M."/>
            <person name="Kawai-Toyooka H."/>
            <person name="Smith D.R."/>
            <person name="Sparks H."/>
            <person name="Anderson J."/>
            <person name="Bakaric R."/>
            <person name="Luria V."/>
            <person name="Karger A."/>
            <person name="Kirschner M.W."/>
            <person name="Durand P.M."/>
            <person name="Michod R.E."/>
            <person name="Nozaki H."/>
            <person name="Olson B.J."/>
        </authorList>
    </citation>
    <scope>NUCLEOTIDE SEQUENCE [LARGE SCALE GENOMIC DNA]</scope>
    <source>
        <strain evidence="2">NIES-2863</strain>
    </source>
</reference>
<dbReference type="Proteomes" id="UP000075714">
    <property type="component" value="Unassembled WGS sequence"/>
</dbReference>
<dbReference type="OrthoDB" id="549108at2759"/>
<evidence type="ECO:0000313" key="2">
    <source>
        <dbReference type="Proteomes" id="UP000075714"/>
    </source>
</evidence>
<name>A0A150G917_GONPE</name>
<sequence length="206" mass="19927">MYAGRHSGSPRLGAAQVSLVILNIAVPEGTQAEVAAALLDMLTSAPGGGGGGAAAGGGGGGSKAVTLVAGMLMQHVSQPAALYQLQLNGAKPLDPSLPQLPVCSGTGAPSAAAAARARVRDGQLAALLHVAAVSGTPLACLLAPGHKPPAATSLVLPDSAAACDALGAAVAAALGLSYDAAACRTVRASCKWFVPESAAGSDIMYL</sequence>